<organism evidence="13 14">
    <name type="scientific">Cryptococcus depauperatus CBS 7841</name>
    <dbReference type="NCBI Taxonomy" id="1295531"/>
    <lineage>
        <taxon>Eukaryota</taxon>
        <taxon>Fungi</taxon>
        <taxon>Dikarya</taxon>
        <taxon>Basidiomycota</taxon>
        <taxon>Agaricomycotina</taxon>
        <taxon>Tremellomycetes</taxon>
        <taxon>Tremellales</taxon>
        <taxon>Cryptococcaceae</taxon>
        <taxon>Cryptococcus</taxon>
    </lineage>
</organism>
<dbReference type="KEGG" id="cdep:91087291"/>
<sequence>MPTRQGSFIWRSNAALSLDINGLLQRAKAVPGQALGRYKRLGKRGKLAIWAVAALNLILLALVVIITPAQIGQWLNSLALEVKDMGLKGVVLCNIFAILSSHPPLFGFMPTLTLIGFVYGIWPGFLIAAVASMLGAGIAFLSVRRFFLGIIKKNDKWEAFGHVMRAKGLPLVIMIRYCPIPWGIGNGLFASIESVKFWHFMLANLVVLPRLLIPVFIGSRLTSLASDSLSHDPLRFWLNLVSIGVSACISIATGIVIYRLTLEQMRKLDRNGTGLGDEELAAEAFEQQALLGDYDSNVDEEAELLTSTSGSRRKEERSLAQRLQVNRSDQIIRRTSSTETTSEELV</sequence>
<dbReference type="PANTHER" id="PTHR47549:SF1">
    <property type="entry name" value="GOLGI APPARATUS MEMBRANE PROTEIN TVP38"/>
    <property type="match status" value="1"/>
</dbReference>
<comment type="function">
    <text evidence="1">Golgi membrane protein involved in vesicular trafficking and spindle migration.</text>
</comment>
<feature type="transmembrane region" description="Helical" evidence="11">
    <location>
        <begin position="237"/>
        <end position="260"/>
    </location>
</feature>
<keyword evidence="6 11" id="KW-0812">Transmembrane</keyword>
<evidence type="ECO:0000256" key="5">
    <source>
        <dbReference type="ARBA" id="ARBA00020673"/>
    </source>
</evidence>
<evidence type="ECO:0000259" key="12">
    <source>
        <dbReference type="Pfam" id="PF09335"/>
    </source>
</evidence>
<proteinExistence type="inferred from homology"/>
<evidence type="ECO:0000256" key="6">
    <source>
        <dbReference type="ARBA" id="ARBA00022692"/>
    </source>
</evidence>
<feature type="region of interest" description="Disordered" evidence="10">
    <location>
        <begin position="302"/>
        <end position="322"/>
    </location>
</feature>
<reference evidence="13" key="2">
    <citation type="journal article" date="2022" name="Elife">
        <title>Obligate sexual reproduction of a homothallic fungus closely related to the Cryptococcus pathogenic species complex.</title>
        <authorList>
            <person name="Passer A.R."/>
            <person name="Clancey S.A."/>
            <person name="Shea T."/>
            <person name="David-Palma M."/>
            <person name="Averette A.F."/>
            <person name="Boekhout T."/>
            <person name="Porcel B.M."/>
            <person name="Nowrousian M."/>
            <person name="Cuomo C.A."/>
            <person name="Sun S."/>
            <person name="Heitman J."/>
            <person name="Coelho M.A."/>
        </authorList>
    </citation>
    <scope>NUCLEOTIDE SEQUENCE</scope>
    <source>
        <strain evidence="13">CBS 7841</strain>
    </source>
</reference>
<protein>
    <recommendedName>
        <fullName evidence="4">Golgi apparatus membrane protein TVP38</fullName>
    </recommendedName>
    <alternativeName>
        <fullName evidence="5">Golgi apparatus membrane protein tvp38</fullName>
    </alternativeName>
</protein>
<reference evidence="13" key="3">
    <citation type="submission" date="2024-01" db="EMBL/GenBank/DDBJ databases">
        <authorList>
            <person name="Coelho M.A."/>
            <person name="David-Palma M."/>
            <person name="Shea T."/>
            <person name="Sun S."/>
            <person name="Cuomo C.A."/>
            <person name="Heitman J."/>
        </authorList>
    </citation>
    <scope>NUCLEOTIDE SEQUENCE</scope>
    <source>
        <strain evidence="13">CBS 7841</strain>
    </source>
</reference>
<dbReference type="InterPro" id="IPR051076">
    <property type="entry name" value="Golgi_membrane_TVP38/TMEM64"/>
</dbReference>
<dbReference type="AlphaFoldDB" id="A0AAJ8M1B5"/>
<dbReference type="InterPro" id="IPR032816">
    <property type="entry name" value="VTT_dom"/>
</dbReference>
<evidence type="ECO:0000256" key="7">
    <source>
        <dbReference type="ARBA" id="ARBA00022989"/>
    </source>
</evidence>
<dbReference type="GO" id="GO:0000022">
    <property type="term" value="P:mitotic spindle elongation"/>
    <property type="evidence" value="ECO:0007669"/>
    <property type="project" value="TreeGrafter"/>
</dbReference>
<comment type="similarity">
    <text evidence="3">Belongs to the TVP38/TMEM64 family.</text>
</comment>
<evidence type="ECO:0000256" key="4">
    <source>
        <dbReference type="ARBA" id="ARBA00013533"/>
    </source>
</evidence>
<feature type="transmembrane region" description="Helical" evidence="11">
    <location>
        <begin position="114"/>
        <end position="143"/>
    </location>
</feature>
<dbReference type="GeneID" id="91087291"/>
<evidence type="ECO:0000313" key="13">
    <source>
        <dbReference type="EMBL" id="WVN87883.1"/>
    </source>
</evidence>
<keyword evidence="7 11" id="KW-1133">Transmembrane helix</keyword>
<dbReference type="GO" id="GO:0016192">
    <property type="term" value="P:vesicle-mediated transport"/>
    <property type="evidence" value="ECO:0007669"/>
    <property type="project" value="TreeGrafter"/>
</dbReference>
<feature type="transmembrane region" description="Helical" evidence="11">
    <location>
        <begin position="197"/>
        <end position="217"/>
    </location>
</feature>
<name>A0AAJ8M1B5_9TREE</name>
<dbReference type="RefSeq" id="XP_066068583.1">
    <property type="nucleotide sequence ID" value="XM_066212486.1"/>
</dbReference>
<feature type="domain" description="VTT" evidence="12">
    <location>
        <begin position="109"/>
        <end position="219"/>
    </location>
</feature>
<evidence type="ECO:0000256" key="1">
    <source>
        <dbReference type="ARBA" id="ARBA00002978"/>
    </source>
</evidence>
<dbReference type="GO" id="GO:0000139">
    <property type="term" value="C:Golgi membrane"/>
    <property type="evidence" value="ECO:0007669"/>
    <property type="project" value="UniProtKB-SubCell"/>
</dbReference>
<feature type="transmembrane region" description="Helical" evidence="11">
    <location>
        <begin position="47"/>
        <end position="71"/>
    </location>
</feature>
<accession>A0AAJ8M1B5</accession>
<evidence type="ECO:0000256" key="11">
    <source>
        <dbReference type="SAM" id="Phobius"/>
    </source>
</evidence>
<evidence type="ECO:0000256" key="9">
    <source>
        <dbReference type="ARBA" id="ARBA00023136"/>
    </source>
</evidence>
<dbReference type="PANTHER" id="PTHR47549">
    <property type="entry name" value="GOLGI APPARATUS MEMBRANE PROTEIN TVP38-RELATED"/>
    <property type="match status" value="1"/>
</dbReference>
<keyword evidence="9 11" id="KW-0472">Membrane</keyword>
<dbReference type="Pfam" id="PF09335">
    <property type="entry name" value="VTT_dom"/>
    <property type="match status" value="1"/>
</dbReference>
<evidence type="ECO:0000256" key="2">
    <source>
        <dbReference type="ARBA" id="ARBA00004653"/>
    </source>
</evidence>
<dbReference type="Proteomes" id="UP000094043">
    <property type="component" value="Chromosome 3"/>
</dbReference>
<evidence type="ECO:0000256" key="10">
    <source>
        <dbReference type="SAM" id="MobiDB-lite"/>
    </source>
</evidence>
<keyword evidence="14" id="KW-1185">Reference proteome</keyword>
<evidence type="ECO:0000313" key="14">
    <source>
        <dbReference type="Proteomes" id="UP000094043"/>
    </source>
</evidence>
<gene>
    <name evidence="13" type="ORF">L203_103080</name>
</gene>
<evidence type="ECO:0000256" key="8">
    <source>
        <dbReference type="ARBA" id="ARBA00023034"/>
    </source>
</evidence>
<reference evidence="13" key="1">
    <citation type="submission" date="2016-06" db="EMBL/GenBank/DDBJ databases">
        <authorList>
            <person name="Cuomo C."/>
            <person name="Litvintseva A."/>
            <person name="Heitman J."/>
            <person name="Chen Y."/>
            <person name="Sun S."/>
            <person name="Springer D."/>
            <person name="Dromer F."/>
            <person name="Young S."/>
            <person name="Zeng Q."/>
            <person name="Chapman S."/>
            <person name="Gujja S."/>
            <person name="Saif S."/>
            <person name="Birren B."/>
        </authorList>
    </citation>
    <scope>NUCLEOTIDE SEQUENCE</scope>
    <source>
        <strain evidence="13">CBS 7841</strain>
    </source>
</reference>
<evidence type="ECO:0000256" key="3">
    <source>
        <dbReference type="ARBA" id="ARBA00008640"/>
    </source>
</evidence>
<comment type="subcellular location">
    <subcellularLocation>
        <location evidence="2">Golgi apparatus membrane</location>
        <topology evidence="2">Multi-pass membrane protein</topology>
    </subcellularLocation>
</comment>
<keyword evidence="8" id="KW-0333">Golgi apparatus</keyword>
<dbReference type="EMBL" id="CP143786">
    <property type="protein sequence ID" value="WVN87883.1"/>
    <property type="molecule type" value="Genomic_DNA"/>
</dbReference>